<keyword evidence="3 7" id="KW-0812">Transmembrane</keyword>
<sequence>MTTWRRSMVWWGIALIAVAAVLGWATVLHRDPFDIDTWWSDVLSQPPSGGQLWFSLLLDDVGGGWWAILILPLAIAAILFATRRRWGALYFLVATAVSAGFVQLLKQLFSRQRPEDILVVVDAGSFPSGHVANAATVVFALWVLFPSWWMAVVAVVWTVAMAFARTYLSAHWASDTAGGALIGVGVALLVAGIMNARLLREQDRRVKLREDRGGGAVGA</sequence>
<dbReference type="Pfam" id="PF01569">
    <property type="entry name" value="PAP2"/>
    <property type="match status" value="1"/>
</dbReference>
<dbReference type="InterPro" id="IPR000326">
    <property type="entry name" value="PAP2/HPO"/>
</dbReference>
<evidence type="ECO:0000256" key="1">
    <source>
        <dbReference type="ARBA" id="ARBA00004651"/>
    </source>
</evidence>
<evidence type="ECO:0000256" key="4">
    <source>
        <dbReference type="ARBA" id="ARBA00022801"/>
    </source>
</evidence>
<dbReference type="RefSeq" id="WP_156243074.1">
    <property type="nucleotide sequence ID" value="NZ_BAAAZL010000003.1"/>
</dbReference>
<dbReference type="SUPFAM" id="SSF48317">
    <property type="entry name" value="Acid phosphatase/Vanadium-dependent haloperoxidase"/>
    <property type="match status" value="1"/>
</dbReference>
<dbReference type="Proteomes" id="UP000422989">
    <property type="component" value="Chromosome"/>
</dbReference>
<accession>A0A6I6EC01</accession>
<evidence type="ECO:0000259" key="8">
    <source>
        <dbReference type="SMART" id="SM00014"/>
    </source>
</evidence>
<gene>
    <name evidence="9" type="ORF">D7D94_13250</name>
</gene>
<keyword evidence="10" id="KW-1185">Reference proteome</keyword>
<keyword evidence="6 7" id="KW-0472">Membrane</keyword>
<dbReference type="PANTHER" id="PTHR14969">
    <property type="entry name" value="SPHINGOSINE-1-PHOSPHATE PHOSPHOHYDROLASE"/>
    <property type="match status" value="1"/>
</dbReference>
<name>A0A6I6EC01_9MICO</name>
<keyword evidence="4" id="KW-0378">Hydrolase</keyword>
<dbReference type="EMBL" id="CP032550">
    <property type="protein sequence ID" value="QGU28528.1"/>
    <property type="molecule type" value="Genomic_DNA"/>
</dbReference>
<dbReference type="OrthoDB" id="5289372at2"/>
<evidence type="ECO:0000256" key="6">
    <source>
        <dbReference type="ARBA" id="ARBA00023136"/>
    </source>
</evidence>
<dbReference type="GO" id="GO:0005886">
    <property type="term" value="C:plasma membrane"/>
    <property type="evidence" value="ECO:0007669"/>
    <property type="project" value="UniProtKB-SubCell"/>
</dbReference>
<keyword evidence="5 7" id="KW-1133">Transmembrane helix</keyword>
<organism evidence="9 10">
    <name type="scientific">Microbacterium oryzae</name>
    <dbReference type="NCBI Taxonomy" id="743009"/>
    <lineage>
        <taxon>Bacteria</taxon>
        <taxon>Bacillati</taxon>
        <taxon>Actinomycetota</taxon>
        <taxon>Actinomycetes</taxon>
        <taxon>Micrococcales</taxon>
        <taxon>Microbacteriaceae</taxon>
        <taxon>Microbacterium</taxon>
    </lineage>
</organism>
<dbReference type="KEGG" id="moj:D7D94_13250"/>
<feature type="transmembrane region" description="Helical" evidence="7">
    <location>
        <begin position="63"/>
        <end position="81"/>
    </location>
</feature>
<feature type="domain" description="Phosphatidic acid phosphatase type 2/haloperoxidase" evidence="8">
    <location>
        <begin position="88"/>
        <end position="191"/>
    </location>
</feature>
<dbReference type="SMART" id="SM00014">
    <property type="entry name" value="acidPPc"/>
    <property type="match status" value="1"/>
</dbReference>
<evidence type="ECO:0000313" key="10">
    <source>
        <dbReference type="Proteomes" id="UP000422989"/>
    </source>
</evidence>
<feature type="transmembrane region" description="Helical" evidence="7">
    <location>
        <begin position="180"/>
        <end position="199"/>
    </location>
</feature>
<proteinExistence type="predicted"/>
<evidence type="ECO:0000256" key="7">
    <source>
        <dbReference type="SAM" id="Phobius"/>
    </source>
</evidence>
<dbReference type="GO" id="GO:0016787">
    <property type="term" value="F:hydrolase activity"/>
    <property type="evidence" value="ECO:0007669"/>
    <property type="project" value="UniProtKB-KW"/>
</dbReference>
<protein>
    <submittedName>
        <fullName evidence="9">Phosphatase PAP2 family protein</fullName>
    </submittedName>
</protein>
<evidence type="ECO:0000256" key="2">
    <source>
        <dbReference type="ARBA" id="ARBA00022475"/>
    </source>
</evidence>
<dbReference type="InterPro" id="IPR036938">
    <property type="entry name" value="PAP2/HPO_sf"/>
</dbReference>
<evidence type="ECO:0000313" key="9">
    <source>
        <dbReference type="EMBL" id="QGU28528.1"/>
    </source>
</evidence>
<evidence type="ECO:0000256" key="5">
    <source>
        <dbReference type="ARBA" id="ARBA00022989"/>
    </source>
</evidence>
<comment type="subcellular location">
    <subcellularLocation>
        <location evidence="1">Cell membrane</location>
        <topology evidence="1">Multi-pass membrane protein</topology>
    </subcellularLocation>
</comment>
<evidence type="ECO:0000256" key="3">
    <source>
        <dbReference type="ARBA" id="ARBA00022692"/>
    </source>
</evidence>
<dbReference type="PANTHER" id="PTHR14969:SF62">
    <property type="entry name" value="DECAPRENYLPHOSPHORYL-5-PHOSPHORIBOSE PHOSPHATASE RV3807C-RELATED"/>
    <property type="match status" value="1"/>
</dbReference>
<reference evidence="9 10" key="1">
    <citation type="submission" date="2018-09" db="EMBL/GenBank/DDBJ databases">
        <title>Whole genome sequencing of Microbacterium oryzae strain MB-10T.</title>
        <authorList>
            <person name="Das S.K."/>
        </authorList>
    </citation>
    <scope>NUCLEOTIDE SEQUENCE [LARGE SCALE GENOMIC DNA]</scope>
    <source>
        <strain evidence="9 10">MB-10</strain>
    </source>
</reference>
<feature type="transmembrane region" description="Helical" evidence="7">
    <location>
        <begin position="148"/>
        <end position="168"/>
    </location>
</feature>
<keyword evidence="2" id="KW-1003">Cell membrane</keyword>
<dbReference type="AlphaFoldDB" id="A0A6I6EC01"/>
<dbReference type="Gene3D" id="1.20.144.10">
    <property type="entry name" value="Phosphatidic acid phosphatase type 2/haloperoxidase"/>
    <property type="match status" value="1"/>
</dbReference>